<dbReference type="GO" id="GO:0016887">
    <property type="term" value="F:ATP hydrolysis activity"/>
    <property type="evidence" value="ECO:0007669"/>
    <property type="project" value="InterPro"/>
</dbReference>
<dbReference type="Pfam" id="PF13476">
    <property type="entry name" value="AAA_23"/>
    <property type="match status" value="1"/>
</dbReference>
<evidence type="ECO:0000259" key="1">
    <source>
        <dbReference type="Pfam" id="PF13476"/>
    </source>
</evidence>
<name>A0A0F9JLL7_9ZZZZ</name>
<dbReference type="GO" id="GO:0006302">
    <property type="term" value="P:double-strand break repair"/>
    <property type="evidence" value="ECO:0007669"/>
    <property type="project" value="InterPro"/>
</dbReference>
<protein>
    <recommendedName>
        <fullName evidence="1">Rad50/SbcC-type AAA domain-containing protein</fullName>
    </recommendedName>
</protein>
<dbReference type="Gene3D" id="3.40.50.300">
    <property type="entry name" value="P-loop containing nucleotide triphosphate hydrolases"/>
    <property type="match status" value="1"/>
</dbReference>
<dbReference type="AlphaFoldDB" id="A0A0F9JLL7"/>
<accession>A0A0F9JLL7</accession>
<dbReference type="PANTHER" id="PTHR32114">
    <property type="entry name" value="ABC TRANSPORTER ABCH.3"/>
    <property type="match status" value="1"/>
</dbReference>
<dbReference type="PANTHER" id="PTHR32114:SF2">
    <property type="entry name" value="ABC TRANSPORTER ABCH.3"/>
    <property type="match status" value="1"/>
</dbReference>
<proteinExistence type="predicted"/>
<organism evidence="2">
    <name type="scientific">marine sediment metagenome</name>
    <dbReference type="NCBI Taxonomy" id="412755"/>
    <lineage>
        <taxon>unclassified sequences</taxon>
        <taxon>metagenomes</taxon>
        <taxon>ecological metagenomes</taxon>
    </lineage>
</organism>
<dbReference type="InterPro" id="IPR038729">
    <property type="entry name" value="Rad50/SbcC_AAA"/>
</dbReference>
<evidence type="ECO:0000313" key="2">
    <source>
        <dbReference type="EMBL" id="KKL99822.1"/>
    </source>
</evidence>
<dbReference type="EMBL" id="LAZR01017579">
    <property type="protein sequence ID" value="KKL99822.1"/>
    <property type="molecule type" value="Genomic_DNA"/>
</dbReference>
<reference evidence="2" key="1">
    <citation type="journal article" date="2015" name="Nature">
        <title>Complex archaea that bridge the gap between prokaryotes and eukaryotes.</title>
        <authorList>
            <person name="Spang A."/>
            <person name="Saw J.H."/>
            <person name="Jorgensen S.L."/>
            <person name="Zaremba-Niedzwiedzka K."/>
            <person name="Martijn J."/>
            <person name="Lind A.E."/>
            <person name="van Eijk R."/>
            <person name="Schleper C."/>
            <person name="Guy L."/>
            <person name="Ettema T.J."/>
        </authorList>
    </citation>
    <scope>NUCLEOTIDE SEQUENCE</scope>
</reference>
<comment type="caution">
    <text evidence="2">The sequence shown here is derived from an EMBL/GenBank/DDBJ whole genome shotgun (WGS) entry which is preliminary data.</text>
</comment>
<dbReference type="InterPro" id="IPR027417">
    <property type="entry name" value="P-loop_NTPase"/>
</dbReference>
<feature type="domain" description="Rad50/SbcC-type AAA" evidence="1">
    <location>
        <begin position="5"/>
        <end position="231"/>
    </location>
</feature>
<sequence>MIKNLTIQNFLSHKKTELELSPGVNIIVGPTDSGKSAIIRALKWLVWNRPVGESFRSNWGGDTFVGIELEDRYVYRAKGKGGGNEYRIEHPNPEKGDDIFKAIKTDVPEEIKKILNLNETNLQTQFESHFLLSKSAGEVAAHFNKVAHLDKIDKGLSTIQGWFRGIERNITMDEKKLEEYSEDLTEFDTLSRVEERIERLEYISTKQKELRLNAKEIKNIIEDVQELEKEIVSHKSFVEVQPLVNEILKYFKLINQKEIELNDLEGFIMDIEDCEEEIKRLKKFTSMEKEVDSLLEIGEDITKKEKDQKKLGKLVFKIETVENLSAHAKEDIEEYEKEFHKQLGKGKQCPLCGSIIKK</sequence>
<gene>
    <name evidence="2" type="ORF">LCGC14_1810550</name>
</gene>
<dbReference type="SUPFAM" id="SSF52540">
    <property type="entry name" value="P-loop containing nucleoside triphosphate hydrolases"/>
    <property type="match status" value="1"/>
</dbReference>